<keyword evidence="11" id="KW-0969">Cilium</keyword>
<keyword evidence="6 7" id="KW-0975">Bacterial flagellum</keyword>
<accession>A0A5J6N204</accession>
<keyword evidence="11" id="KW-0282">Flagellum</keyword>
<dbReference type="GO" id="GO:0044780">
    <property type="term" value="P:bacterial-type flagellum assembly"/>
    <property type="evidence" value="ECO:0007669"/>
    <property type="project" value="InterPro"/>
</dbReference>
<dbReference type="GO" id="GO:0009424">
    <property type="term" value="C:bacterial-type flagellum hook"/>
    <property type="evidence" value="ECO:0007669"/>
    <property type="project" value="UniProtKB-UniRule"/>
</dbReference>
<dbReference type="GO" id="GO:0009425">
    <property type="term" value="C:bacterial-type flagellum basal body"/>
    <property type="evidence" value="ECO:0007669"/>
    <property type="project" value="UniProtKB-SubCell"/>
</dbReference>
<dbReference type="PANTHER" id="PTHR30033:SF1">
    <property type="entry name" value="FLAGELLAR HOOK-ASSOCIATED PROTEIN 1"/>
    <property type="match status" value="1"/>
</dbReference>
<keyword evidence="5 7" id="KW-0964">Secreted</keyword>
<keyword evidence="12" id="KW-1185">Reference proteome</keyword>
<dbReference type="InterPro" id="IPR010930">
    <property type="entry name" value="Flg_bb/hook_C_dom"/>
</dbReference>
<comment type="similarity">
    <text evidence="3 7">Belongs to the flagella basal body rod proteins family.</text>
</comment>
<dbReference type="GO" id="GO:0005198">
    <property type="term" value="F:structural molecule activity"/>
    <property type="evidence" value="ECO:0007669"/>
    <property type="project" value="UniProtKB-UniRule"/>
</dbReference>
<gene>
    <name evidence="11" type="primary">flaN</name>
    <name evidence="7" type="synonym">flgK</name>
    <name evidence="11" type="ORF">FRZ61_34750</name>
</gene>
<feature type="domain" description="Flagellar basal body rod protein N-terminal" evidence="8">
    <location>
        <begin position="8"/>
        <end position="38"/>
    </location>
</feature>
<dbReference type="InterPro" id="IPR001444">
    <property type="entry name" value="Flag_bb_rod_N"/>
</dbReference>
<proteinExistence type="inferred from homology"/>
<dbReference type="GO" id="GO:0005576">
    <property type="term" value="C:extracellular region"/>
    <property type="evidence" value="ECO:0007669"/>
    <property type="project" value="UniProtKB-SubCell"/>
</dbReference>
<name>A0A5J6N204_9PROT</name>
<dbReference type="AlphaFoldDB" id="A0A5J6N204"/>
<dbReference type="OrthoDB" id="7181295at2"/>
<feature type="domain" description="Flagellar hook-associated protein FlgK helical" evidence="10">
    <location>
        <begin position="91"/>
        <end position="317"/>
    </location>
</feature>
<evidence type="ECO:0000259" key="10">
    <source>
        <dbReference type="Pfam" id="PF22638"/>
    </source>
</evidence>
<evidence type="ECO:0000256" key="6">
    <source>
        <dbReference type="ARBA" id="ARBA00023143"/>
    </source>
</evidence>
<feature type="domain" description="Flagellar basal-body/hook protein C-terminal" evidence="9">
    <location>
        <begin position="544"/>
        <end position="583"/>
    </location>
</feature>
<dbReference type="SUPFAM" id="SSF64518">
    <property type="entry name" value="Phase 1 flagellin"/>
    <property type="match status" value="1"/>
</dbReference>
<protein>
    <recommendedName>
        <fullName evidence="4 7">Flagellar hook-associated protein 1</fullName>
        <shortName evidence="7">HAP1</shortName>
    </recommendedName>
</protein>
<evidence type="ECO:0000313" key="12">
    <source>
        <dbReference type="Proteomes" id="UP000325797"/>
    </source>
</evidence>
<evidence type="ECO:0000259" key="8">
    <source>
        <dbReference type="Pfam" id="PF00460"/>
    </source>
</evidence>
<comment type="subcellular location">
    <subcellularLocation>
        <location evidence="1">Bacterial flagellum basal body</location>
    </subcellularLocation>
    <subcellularLocation>
        <location evidence="2 7">Secreted</location>
    </subcellularLocation>
</comment>
<evidence type="ECO:0000313" key="11">
    <source>
        <dbReference type="EMBL" id="QEX23537.1"/>
    </source>
</evidence>
<keyword evidence="11" id="KW-0966">Cell projection</keyword>
<evidence type="ECO:0000256" key="2">
    <source>
        <dbReference type="ARBA" id="ARBA00004613"/>
    </source>
</evidence>
<evidence type="ECO:0000256" key="5">
    <source>
        <dbReference type="ARBA" id="ARBA00022525"/>
    </source>
</evidence>
<reference evidence="11 12" key="1">
    <citation type="submission" date="2019-08" db="EMBL/GenBank/DDBJ databases">
        <title>Hyperibacter terrae gen. nov., sp. nov. and Hyperibacter viscosus sp. nov., two new members in the family Rhodospirillaceae isolated from the rhizosphere of Hypericum perforatum.</title>
        <authorList>
            <person name="Noviana Z."/>
        </authorList>
    </citation>
    <scope>NUCLEOTIDE SEQUENCE [LARGE SCALE GENOMIC DNA]</scope>
    <source>
        <strain evidence="11 12">R5959</strain>
    </source>
</reference>
<dbReference type="Proteomes" id="UP000325797">
    <property type="component" value="Chromosome"/>
</dbReference>
<organism evidence="11 12">
    <name type="scientific">Hypericibacter adhaerens</name>
    <dbReference type="NCBI Taxonomy" id="2602016"/>
    <lineage>
        <taxon>Bacteria</taxon>
        <taxon>Pseudomonadati</taxon>
        <taxon>Pseudomonadota</taxon>
        <taxon>Alphaproteobacteria</taxon>
        <taxon>Rhodospirillales</taxon>
        <taxon>Dongiaceae</taxon>
        <taxon>Hypericibacter</taxon>
    </lineage>
</organism>
<dbReference type="InterPro" id="IPR002371">
    <property type="entry name" value="FlgK"/>
</dbReference>
<dbReference type="RefSeq" id="WP_151118906.1">
    <property type="nucleotide sequence ID" value="NZ_CP042582.1"/>
</dbReference>
<evidence type="ECO:0000256" key="7">
    <source>
        <dbReference type="RuleBase" id="RU362065"/>
    </source>
</evidence>
<dbReference type="Pfam" id="PF00460">
    <property type="entry name" value="Flg_bb_rod"/>
    <property type="match status" value="1"/>
</dbReference>
<dbReference type="Pfam" id="PF06429">
    <property type="entry name" value="Flg_bbr_C"/>
    <property type="match status" value="1"/>
</dbReference>
<dbReference type="EMBL" id="CP042582">
    <property type="protein sequence ID" value="QEX23537.1"/>
    <property type="molecule type" value="Genomic_DNA"/>
</dbReference>
<sequence>MSSLTSSLYTALTGLQTNQSAMRVVSNNVTNANTPGYTRKIAELQSRVIAGTGAGVQLGSVDRYVDQALQVQLRNTTSDYNSLDVRQQFFQRMQDMFGSPDSNSSLAAMLSDYSTSVTALTTNPESVSLRLDVVTNAQRAAQNLNDMSASTQQLRQEADAQISASIDIVNGQLQTIDKLNEQIVAAKLRGIETGDLEDQRDLAVSKISEQMDVSTYTRDNGEMVIFTKAGRTLLDGNPSLISHTPAASLQAAVTYPGGIDGITVNGKDITSEIGSGKIAALVQLRDTTLPNMTAEINQLATKLRDEVNKIHNQGTGLPAAKTLTSSRPQTGTAASLTGTVTVTLLNPDGTAAFSGAMPAPGTLDSAGFAAALNTVLAGFGVGASATESGGAVTLNGGGYGIAITGGTVDPGGGQPTTNLSDYLHLNDFFVGTDPTGADLAAVIKVRDDIQADPSLMSRGALQQDAALNWYVGAGDSSVVTALAAKLTTGTTFAATGNLAAATTSFSDYANNILSQNASAAAQVDNDHSFTESLKSEIESRFGSESGVNTDEELSNMIVLQNAYAASGRIMTTVSQMFDVLLSLGQG</sequence>
<evidence type="ECO:0000259" key="9">
    <source>
        <dbReference type="Pfam" id="PF06429"/>
    </source>
</evidence>
<dbReference type="PRINTS" id="PR01005">
    <property type="entry name" value="FLGHOOKAP1"/>
</dbReference>
<dbReference type="KEGG" id="hadh:FRZ61_34750"/>
<evidence type="ECO:0000256" key="1">
    <source>
        <dbReference type="ARBA" id="ARBA00004117"/>
    </source>
</evidence>
<evidence type="ECO:0000256" key="4">
    <source>
        <dbReference type="ARBA" id="ARBA00016244"/>
    </source>
</evidence>
<evidence type="ECO:0000256" key="3">
    <source>
        <dbReference type="ARBA" id="ARBA00009677"/>
    </source>
</evidence>
<dbReference type="PANTHER" id="PTHR30033">
    <property type="entry name" value="FLAGELLAR HOOK-ASSOCIATED PROTEIN 1"/>
    <property type="match status" value="1"/>
</dbReference>
<dbReference type="InterPro" id="IPR053927">
    <property type="entry name" value="FlgK_helical"/>
</dbReference>
<dbReference type="NCBIfam" id="TIGR02492">
    <property type="entry name" value="flgK_ends"/>
    <property type="match status" value="1"/>
</dbReference>
<dbReference type="Pfam" id="PF22638">
    <property type="entry name" value="FlgK_D1"/>
    <property type="match status" value="1"/>
</dbReference>